<feature type="non-terminal residue" evidence="1">
    <location>
        <position position="1"/>
    </location>
</feature>
<reference evidence="1 2" key="1">
    <citation type="submission" date="2013-12" db="EMBL/GenBank/DDBJ databases">
        <title>Draft genome of the parsitic nematode Ancylostoma duodenale.</title>
        <authorList>
            <person name="Mitreva M."/>
        </authorList>
    </citation>
    <scope>NUCLEOTIDE SEQUENCE [LARGE SCALE GENOMIC DNA]</scope>
    <source>
        <strain evidence="1 2">Zhejiang</strain>
    </source>
</reference>
<dbReference type="Proteomes" id="UP000054047">
    <property type="component" value="Unassembled WGS sequence"/>
</dbReference>
<gene>
    <name evidence="1" type="ORF">ANCDUO_23885</name>
</gene>
<protein>
    <submittedName>
        <fullName evidence="1">Uncharacterized protein</fullName>
    </submittedName>
</protein>
<accession>A0A0C2FH45</accession>
<keyword evidence="2" id="KW-1185">Reference proteome</keyword>
<sequence>LDLRNSGKDWMKKQKEPGVTAGLQIILDAHLEELFEVIAGQNMILASENRSSKNDRVTDR</sequence>
<evidence type="ECO:0000313" key="1">
    <source>
        <dbReference type="EMBL" id="KIH46064.1"/>
    </source>
</evidence>
<dbReference type="OrthoDB" id="8065060at2759"/>
<evidence type="ECO:0000313" key="2">
    <source>
        <dbReference type="Proteomes" id="UP000054047"/>
    </source>
</evidence>
<organism evidence="1 2">
    <name type="scientific">Ancylostoma duodenale</name>
    <dbReference type="NCBI Taxonomy" id="51022"/>
    <lineage>
        <taxon>Eukaryota</taxon>
        <taxon>Metazoa</taxon>
        <taxon>Ecdysozoa</taxon>
        <taxon>Nematoda</taxon>
        <taxon>Chromadorea</taxon>
        <taxon>Rhabditida</taxon>
        <taxon>Rhabditina</taxon>
        <taxon>Rhabditomorpha</taxon>
        <taxon>Strongyloidea</taxon>
        <taxon>Ancylostomatidae</taxon>
        <taxon>Ancylostomatinae</taxon>
        <taxon>Ancylostoma</taxon>
    </lineage>
</organism>
<dbReference type="EMBL" id="KN770234">
    <property type="protein sequence ID" value="KIH46064.1"/>
    <property type="molecule type" value="Genomic_DNA"/>
</dbReference>
<dbReference type="AlphaFoldDB" id="A0A0C2FH45"/>
<name>A0A0C2FH45_9BILA</name>
<proteinExistence type="predicted"/>